<proteinExistence type="predicted"/>
<protein>
    <submittedName>
        <fullName evidence="1">Uncharacterized protein</fullName>
    </submittedName>
</protein>
<dbReference type="EMBL" id="CP012672">
    <property type="protein sequence ID" value="AUX29868.1"/>
    <property type="molecule type" value="Genomic_DNA"/>
</dbReference>
<dbReference type="AlphaFoldDB" id="A0A4P2QJI5"/>
<organism evidence="1 2">
    <name type="scientific">Sorangium cellulosum</name>
    <name type="common">Polyangium cellulosum</name>
    <dbReference type="NCBI Taxonomy" id="56"/>
    <lineage>
        <taxon>Bacteria</taxon>
        <taxon>Pseudomonadati</taxon>
        <taxon>Myxococcota</taxon>
        <taxon>Polyangia</taxon>
        <taxon>Polyangiales</taxon>
        <taxon>Polyangiaceae</taxon>
        <taxon>Sorangium</taxon>
    </lineage>
</organism>
<dbReference type="RefSeq" id="WP_129573957.1">
    <property type="nucleotide sequence ID" value="NZ_CP012672.1"/>
</dbReference>
<sequence>MRTQNDEVVINIFEYTSLEQVLAAREPRESYEGLRHRLTDGYTNEGMIKRLDLLGFTEEFVAGMDEAARERRGVLREEEEKERSKSLLQRAVEGKCIVS</sequence>
<gene>
    <name evidence="1" type="ORF">SOCE836_019610</name>
</gene>
<evidence type="ECO:0000313" key="2">
    <source>
        <dbReference type="Proteomes" id="UP000295497"/>
    </source>
</evidence>
<evidence type="ECO:0000313" key="1">
    <source>
        <dbReference type="EMBL" id="AUX29868.1"/>
    </source>
</evidence>
<name>A0A4P2QJI5_SORCE</name>
<dbReference type="Proteomes" id="UP000295497">
    <property type="component" value="Chromosome"/>
</dbReference>
<accession>A0A4P2QJI5</accession>
<reference evidence="1 2" key="1">
    <citation type="submission" date="2015-09" db="EMBL/GenBank/DDBJ databases">
        <title>Sorangium comparison.</title>
        <authorList>
            <person name="Zaburannyi N."/>
            <person name="Bunk B."/>
            <person name="Overmann J."/>
            <person name="Mueller R."/>
        </authorList>
    </citation>
    <scope>NUCLEOTIDE SEQUENCE [LARGE SCALE GENOMIC DNA]</scope>
    <source>
        <strain evidence="1 2">So ce836</strain>
    </source>
</reference>